<accession>A0A2N6NUF8</accession>
<evidence type="ECO:0000256" key="1">
    <source>
        <dbReference type="SAM" id="MobiDB-lite"/>
    </source>
</evidence>
<reference evidence="2 3" key="1">
    <citation type="journal article" date="2016" name="Appl. Microbiol. Biotechnol.">
        <title>Characterization of T-DNA insertion mutants with decreased virulence in the entomopathogenic fungus Beauveria bassiana JEF-007.</title>
        <authorList>
            <person name="Kim S."/>
            <person name="Lee S.J."/>
            <person name="Nai Y.S."/>
            <person name="Yu J.S."/>
            <person name="Lee M.R."/>
            <person name="Yang Y.T."/>
            <person name="Kim J.S."/>
        </authorList>
    </citation>
    <scope>NUCLEOTIDE SEQUENCE [LARGE SCALE GENOMIC DNA]</scope>
    <source>
        <strain evidence="2 3">JEF-007</strain>
    </source>
</reference>
<evidence type="ECO:0000313" key="3">
    <source>
        <dbReference type="Proteomes" id="UP000235728"/>
    </source>
</evidence>
<dbReference type="AlphaFoldDB" id="A0A2N6NUF8"/>
<dbReference type="Proteomes" id="UP000235728">
    <property type="component" value="Unassembled WGS sequence"/>
</dbReference>
<feature type="compositionally biased region" description="Polar residues" evidence="1">
    <location>
        <begin position="45"/>
        <end position="55"/>
    </location>
</feature>
<evidence type="ECO:0000313" key="2">
    <source>
        <dbReference type="EMBL" id="PMB70904.1"/>
    </source>
</evidence>
<dbReference type="EMBL" id="MRVG01000003">
    <property type="protein sequence ID" value="PMB70904.1"/>
    <property type="molecule type" value="Genomic_DNA"/>
</dbReference>
<gene>
    <name evidence="2" type="ORF">BM221_003363</name>
</gene>
<name>A0A2N6NUF8_BEABA</name>
<comment type="caution">
    <text evidence="2">The sequence shown here is derived from an EMBL/GenBank/DDBJ whole genome shotgun (WGS) entry which is preliminary data.</text>
</comment>
<organism evidence="2 3">
    <name type="scientific">Beauveria bassiana</name>
    <name type="common">White muscardine disease fungus</name>
    <name type="synonym">Tritirachium shiotae</name>
    <dbReference type="NCBI Taxonomy" id="176275"/>
    <lineage>
        <taxon>Eukaryota</taxon>
        <taxon>Fungi</taxon>
        <taxon>Dikarya</taxon>
        <taxon>Ascomycota</taxon>
        <taxon>Pezizomycotina</taxon>
        <taxon>Sordariomycetes</taxon>
        <taxon>Hypocreomycetidae</taxon>
        <taxon>Hypocreales</taxon>
        <taxon>Cordycipitaceae</taxon>
        <taxon>Beauveria</taxon>
    </lineage>
</organism>
<feature type="region of interest" description="Disordered" evidence="1">
    <location>
        <begin position="35"/>
        <end position="57"/>
    </location>
</feature>
<proteinExistence type="predicted"/>
<sequence length="91" mass="10165">MLNQFRTLVETLAGPAAHIESFTDEAGEKIRLTRQQRLRDDRVSHPTSSNRSQGGLPSLVPLSWAFFDASARSLTVDDVDLDTLPRDLPYP</sequence>
<feature type="compositionally biased region" description="Basic and acidic residues" evidence="1">
    <location>
        <begin position="35"/>
        <end position="44"/>
    </location>
</feature>
<protein>
    <submittedName>
        <fullName evidence="2">Uncharacterized protein</fullName>
    </submittedName>
</protein>